<evidence type="ECO:0000259" key="2">
    <source>
        <dbReference type="Pfam" id="PF13439"/>
    </source>
</evidence>
<keyword evidence="3" id="KW-0808">Transferase</keyword>
<dbReference type="InterPro" id="IPR001296">
    <property type="entry name" value="Glyco_trans_1"/>
</dbReference>
<gene>
    <name evidence="3" type="ORF">BSF38_01358</name>
</gene>
<reference evidence="4" key="1">
    <citation type="submission" date="2016-12" db="EMBL/GenBank/DDBJ databases">
        <title>Comparative genomics of four Isosphaeraceae planctomycetes: a common pool of plasmids and glycoside hydrolase genes.</title>
        <authorList>
            <person name="Ivanova A."/>
        </authorList>
    </citation>
    <scope>NUCLEOTIDE SEQUENCE [LARGE SCALE GENOMIC DNA]</scope>
    <source>
        <strain evidence="4">PX4</strain>
    </source>
</reference>
<dbReference type="AlphaFoldDB" id="A0A1U7CLV4"/>
<keyword evidence="4" id="KW-1185">Reference proteome</keyword>
<dbReference type="SUPFAM" id="SSF53756">
    <property type="entry name" value="UDP-Glycosyltransferase/glycogen phosphorylase"/>
    <property type="match status" value="1"/>
</dbReference>
<protein>
    <submittedName>
        <fullName evidence="3">GT4 family glycosyltransferase</fullName>
    </submittedName>
</protein>
<dbReference type="Proteomes" id="UP000186309">
    <property type="component" value="Chromosome"/>
</dbReference>
<dbReference type="KEGG" id="pbor:BSF38_01358"/>
<evidence type="ECO:0000313" key="4">
    <source>
        <dbReference type="Proteomes" id="UP000186309"/>
    </source>
</evidence>
<accession>A0A1U7CLV4</accession>
<dbReference type="STRING" id="1387353.BSF38_01358"/>
<sequence length="367" mass="40478">MVHALLSLDVGGLERNVVNQVRLAPSLGQDVTVVCLERPGDLASQAEALGARIICLDKPPGIRLGLIHRIATVLRELGPQVVHTHDVTTLFYTGPAARRAGVPLVVHTEHGRGDYHHFRKRLLGRLAGLYARPFYCLTEDMAAWVTSHRIVPRRKIRLIFNGIDMARFREPCVPDAVRSELGISPESPVIGTVGRLSEIKRQDVLIQAFARIRQRVPSAHLILVGDGPLRQSLGELAVALGLGDGVHFVGFRPHSAPYLRAMDVFALTSRSEGMPQAVLEAQIVGVPVVVNRVGGLPELIDHGRTGLLVEPGNELELAESLLSLLSDPERRRQMSEAGRREVESRYDIGRMADEYHHHYLDLLEATH</sequence>
<organism evidence="3 4">
    <name type="scientific">Paludisphaera borealis</name>
    <dbReference type="NCBI Taxonomy" id="1387353"/>
    <lineage>
        <taxon>Bacteria</taxon>
        <taxon>Pseudomonadati</taxon>
        <taxon>Planctomycetota</taxon>
        <taxon>Planctomycetia</taxon>
        <taxon>Isosphaerales</taxon>
        <taxon>Isosphaeraceae</taxon>
        <taxon>Paludisphaera</taxon>
    </lineage>
</organism>
<dbReference type="InterPro" id="IPR050194">
    <property type="entry name" value="Glycosyltransferase_grp1"/>
</dbReference>
<dbReference type="Pfam" id="PF00534">
    <property type="entry name" value="Glycos_transf_1"/>
    <property type="match status" value="1"/>
</dbReference>
<dbReference type="GO" id="GO:0016757">
    <property type="term" value="F:glycosyltransferase activity"/>
    <property type="evidence" value="ECO:0007669"/>
    <property type="project" value="InterPro"/>
</dbReference>
<dbReference type="PANTHER" id="PTHR45947:SF3">
    <property type="entry name" value="SULFOQUINOVOSYL TRANSFERASE SQD2"/>
    <property type="match status" value="1"/>
</dbReference>
<evidence type="ECO:0000313" key="3">
    <source>
        <dbReference type="EMBL" id="APW59897.1"/>
    </source>
</evidence>
<dbReference type="InterPro" id="IPR028098">
    <property type="entry name" value="Glyco_trans_4-like_N"/>
</dbReference>
<feature type="domain" description="Glycosyltransferase subfamily 4-like N-terminal" evidence="2">
    <location>
        <begin position="10"/>
        <end position="167"/>
    </location>
</feature>
<evidence type="ECO:0000259" key="1">
    <source>
        <dbReference type="Pfam" id="PF00534"/>
    </source>
</evidence>
<dbReference type="Pfam" id="PF13439">
    <property type="entry name" value="Glyco_transf_4"/>
    <property type="match status" value="1"/>
</dbReference>
<proteinExistence type="predicted"/>
<dbReference type="PANTHER" id="PTHR45947">
    <property type="entry name" value="SULFOQUINOVOSYL TRANSFERASE SQD2"/>
    <property type="match status" value="1"/>
</dbReference>
<dbReference type="EMBL" id="CP019082">
    <property type="protein sequence ID" value="APW59897.1"/>
    <property type="molecule type" value="Genomic_DNA"/>
</dbReference>
<name>A0A1U7CLV4_9BACT</name>
<feature type="domain" description="Glycosyl transferase family 1" evidence="1">
    <location>
        <begin position="178"/>
        <end position="340"/>
    </location>
</feature>
<dbReference type="Gene3D" id="3.40.50.2000">
    <property type="entry name" value="Glycogen Phosphorylase B"/>
    <property type="match status" value="2"/>
</dbReference>